<dbReference type="OrthoDB" id="9779370at2"/>
<evidence type="ECO:0000313" key="1">
    <source>
        <dbReference type="EMBL" id="RNB69927.1"/>
    </source>
</evidence>
<gene>
    <name evidence="1" type="primary">cas6</name>
    <name evidence="1" type="ORF">EDM52_18310</name>
</gene>
<proteinExistence type="predicted"/>
<reference evidence="1 2" key="1">
    <citation type="submission" date="2018-10" db="EMBL/GenBank/DDBJ databases">
        <title>Phylogenomics of Brevibacillus.</title>
        <authorList>
            <person name="Dunlap C."/>
        </authorList>
    </citation>
    <scope>NUCLEOTIDE SEQUENCE [LARGE SCALE GENOMIC DNA]</scope>
    <source>
        <strain evidence="1 2">JCM 12215</strain>
    </source>
</reference>
<organism evidence="1 2">
    <name type="scientific">Brevibacillus invocatus</name>
    <dbReference type="NCBI Taxonomy" id="173959"/>
    <lineage>
        <taxon>Bacteria</taxon>
        <taxon>Bacillati</taxon>
        <taxon>Bacillota</taxon>
        <taxon>Bacilli</taxon>
        <taxon>Bacillales</taxon>
        <taxon>Paenibacillaceae</taxon>
        <taxon>Brevibacillus</taxon>
    </lineage>
</organism>
<dbReference type="NCBIfam" id="TIGR02807">
    <property type="entry name" value="cas6_cmx6"/>
    <property type="match status" value="1"/>
</dbReference>
<dbReference type="Proteomes" id="UP000282028">
    <property type="component" value="Unassembled WGS sequence"/>
</dbReference>
<dbReference type="InterPro" id="IPR014174">
    <property type="entry name" value="CRISPR-assoc_prot_Cas6/Cmx6"/>
</dbReference>
<dbReference type="AlphaFoldDB" id="A0A3M8C3H8"/>
<accession>A0A3M8C3H8</accession>
<dbReference type="EMBL" id="RHHR01000036">
    <property type="protein sequence ID" value="RNB69927.1"/>
    <property type="molecule type" value="Genomic_DNA"/>
</dbReference>
<evidence type="ECO:0000313" key="2">
    <source>
        <dbReference type="Proteomes" id="UP000282028"/>
    </source>
</evidence>
<comment type="caution">
    <text evidence="1">The sequence shown here is derived from an EMBL/GenBank/DDBJ whole genome shotgun (WGS) entry which is preliminary data.</text>
</comment>
<sequence>MSIDQIESVVRIRFPLTGAIDVPLDHAEALYGALSRICPYVHASAEVRISPVKGMYTTQKRLVLADQGSFYIQATAYSIPHLLRLAGKSIRIGQNRLYIGIPTIHSLTPASNLLARVVVVKGKQTEEEMHSYLRKEISTRFGAILQHEYNLHILRRRVLKLHGKLIYGFGVAITDICDDKLSLQIQAIPIGSRMKYGCSFFMPGEWTRSQRDTDASLHVVDSIEA</sequence>
<dbReference type="RefSeq" id="WP_122910398.1">
    <property type="nucleotide sequence ID" value="NZ_CBCSBE010000013.1"/>
</dbReference>
<dbReference type="Pfam" id="PF09559">
    <property type="entry name" value="Cas6"/>
    <property type="match status" value="1"/>
</dbReference>
<protein>
    <submittedName>
        <fullName evidence="1">Type I-MYXAN CRISPR-associated protein Cas6/Cmx6</fullName>
    </submittedName>
</protein>
<keyword evidence="2" id="KW-1185">Reference proteome</keyword>
<name>A0A3M8C3H8_9BACL</name>